<evidence type="ECO:0000256" key="1">
    <source>
        <dbReference type="ARBA" id="ARBA00004651"/>
    </source>
</evidence>
<dbReference type="AlphaFoldDB" id="C0QQI0"/>
<keyword evidence="6 10" id="KW-1133">Transmembrane helix</keyword>
<feature type="transmembrane region" description="Helical" evidence="10">
    <location>
        <begin position="187"/>
        <end position="207"/>
    </location>
</feature>
<dbReference type="RefSeq" id="WP_012676129.1">
    <property type="nucleotide sequence ID" value="NC_012440.1"/>
</dbReference>
<dbReference type="InterPro" id="IPR050222">
    <property type="entry name" value="MATE_MdtK"/>
</dbReference>
<evidence type="ECO:0000313" key="11">
    <source>
        <dbReference type="EMBL" id="ACO03890.1"/>
    </source>
</evidence>
<gene>
    <name evidence="11" type="ordered locus">PERMA_1144</name>
</gene>
<keyword evidence="12" id="KW-1185">Reference proteome</keyword>
<evidence type="ECO:0000256" key="8">
    <source>
        <dbReference type="ARBA" id="ARBA00023136"/>
    </source>
</evidence>
<evidence type="ECO:0000313" key="12">
    <source>
        <dbReference type="Proteomes" id="UP000001366"/>
    </source>
</evidence>
<proteinExistence type="predicted"/>
<dbReference type="GO" id="GO:0042910">
    <property type="term" value="F:xenobiotic transmembrane transporter activity"/>
    <property type="evidence" value="ECO:0007669"/>
    <property type="project" value="InterPro"/>
</dbReference>
<reference evidence="11 12" key="1">
    <citation type="journal article" date="2009" name="J. Bacteriol.">
        <title>Complete and draft genome sequences of six members of the Aquificales.</title>
        <authorList>
            <person name="Reysenbach A.L."/>
            <person name="Hamamura N."/>
            <person name="Podar M."/>
            <person name="Griffiths E."/>
            <person name="Ferreira S."/>
            <person name="Hochstein R."/>
            <person name="Heidelberg J."/>
            <person name="Johnson J."/>
            <person name="Mead D."/>
            <person name="Pohorille A."/>
            <person name="Sarmiento M."/>
            <person name="Schweighofer K."/>
            <person name="Seshadri R."/>
            <person name="Voytek M.A."/>
        </authorList>
    </citation>
    <scope>NUCLEOTIDE SEQUENCE [LARGE SCALE GENOMIC DNA]</scope>
    <source>
        <strain evidence="12">DSM 14350 / EX-H1</strain>
    </source>
</reference>
<dbReference type="GO" id="GO:0015297">
    <property type="term" value="F:antiporter activity"/>
    <property type="evidence" value="ECO:0007669"/>
    <property type="project" value="UniProtKB-KW"/>
</dbReference>
<keyword evidence="4" id="KW-1003">Cell membrane</keyword>
<accession>C0QQI0</accession>
<dbReference type="eggNOG" id="COG0534">
    <property type="taxonomic scope" value="Bacteria"/>
</dbReference>
<dbReference type="Proteomes" id="UP000001366">
    <property type="component" value="Chromosome"/>
</dbReference>
<comment type="subcellular location">
    <subcellularLocation>
        <location evidence="1">Cell membrane</location>
        <topology evidence="1">Multi-pass membrane protein</topology>
    </subcellularLocation>
</comment>
<dbReference type="STRING" id="123214.PERMA_1144"/>
<dbReference type="PANTHER" id="PTHR43298">
    <property type="entry name" value="MULTIDRUG RESISTANCE PROTEIN NORM-RELATED"/>
    <property type="match status" value="1"/>
</dbReference>
<name>C0QQI0_PERMH</name>
<keyword evidence="8 10" id="KW-0472">Membrane</keyword>
<feature type="transmembrane region" description="Helical" evidence="10">
    <location>
        <begin position="273"/>
        <end position="292"/>
    </location>
</feature>
<dbReference type="InterPro" id="IPR002528">
    <property type="entry name" value="MATE_fam"/>
</dbReference>
<evidence type="ECO:0000256" key="4">
    <source>
        <dbReference type="ARBA" id="ARBA00022475"/>
    </source>
</evidence>
<feature type="transmembrane region" description="Helical" evidence="10">
    <location>
        <begin position="124"/>
        <end position="143"/>
    </location>
</feature>
<dbReference type="CDD" id="cd13137">
    <property type="entry name" value="MATE_NorM_like"/>
    <property type="match status" value="1"/>
</dbReference>
<keyword evidence="2" id="KW-0813">Transport</keyword>
<feature type="transmembrane region" description="Helical" evidence="10">
    <location>
        <begin position="304"/>
        <end position="325"/>
    </location>
</feature>
<dbReference type="InterPro" id="IPR048279">
    <property type="entry name" value="MdtK-like"/>
</dbReference>
<feature type="transmembrane region" description="Helical" evidence="10">
    <location>
        <begin position="402"/>
        <end position="424"/>
    </location>
</feature>
<dbReference type="HOGENOM" id="CLU_012893_5_3_0"/>
<feature type="transmembrane region" description="Helical" evidence="10">
    <location>
        <begin position="375"/>
        <end position="396"/>
    </location>
</feature>
<dbReference type="EMBL" id="CP001230">
    <property type="protein sequence ID" value="ACO03890.1"/>
    <property type="molecule type" value="Genomic_DNA"/>
</dbReference>
<feature type="transmembrane region" description="Helical" evidence="10">
    <location>
        <begin position="81"/>
        <end position="101"/>
    </location>
</feature>
<dbReference type="GO" id="GO:0006811">
    <property type="term" value="P:monoatomic ion transport"/>
    <property type="evidence" value="ECO:0007669"/>
    <property type="project" value="UniProtKB-KW"/>
</dbReference>
<dbReference type="PaxDb" id="123214-PERMA_1144"/>
<feature type="transmembrane region" description="Helical" evidence="10">
    <location>
        <begin position="5"/>
        <end position="25"/>
    </location>
</feature>
<dbReference type="KEGG" id="pmx:PERMA_1144"/>
<evidence type="ECO:0000256" key="2">
    <source>
        <dbReference type="ARBA" id="ARBA00022448"/>
    </source>
</evidence>
<dbReference type="NCBIfam" id="TIGR00797">
    <property type="entry name" value="matE"/>
    <property type="match status" value="1"/>
</dbReference>
<keyword evidence="3" id="KW-0050">Antiport</keyword>
<feature type="transmembrane region" description="Helical" evidence="10">
    <location>
        <begin position="155"/>
        <end position="175"/>
    </location>
</feature>
<organism evidence="11 12">
    <name type="scientific">Persephonella marina (strain DSM 14350 / EX-H1)</name>
    <dbReference type="NCBI Taxonomy" id="123214"/>
    <lineage>
        <taxon>Bacteria</taxon>
        <taxon>Pseudomonadati</taxon>
        <taxon>Aquificota</taxon>
        <taxon>Aquificia</taxon>
        <taxon>Aquificales</taxon>
        <taxon>Hydrogenothermaceae</taxon>
        <taxon>Persephonella</taxon>
    </lineage>
</organism>
<dbReference type="PIRSF" id="PIRSF006603">
    <property type="entry name" value="DinF"/>
    <property type="match status" value="1"/>
</dbReference>
<evidence type="ECO:0000256" key="3">
    <source>
        <dbReference type="ARBA" id="ARBA00022449"/>
    </source>
</evidence>
<keyword evidence="5 10" id="KW-0812">Transmembrane</keyword>
<protein>
    <recommendedName>
        <fullName evidence="9">Multidrug-efflux transporter</fullName>
    </recommendedName>
</protein>
<evidence type="ECO:0000256" key="10">
    <source>
        <dbReference type="SAM" id="Phobius"/>
    </source>
</evidence>
<dbReference type="Pfam" id="PF01554">
    <property type="entry name" value="MatE"/>
    <property type="match status" value="2"/>
</dbReference>
<keyword evidence="7" id="KW-0406">Ion transport</keyword>
<feature type="transmembrane region" description="Helical" evidence="10">
    <location>
        <begin position="37"/>
        <end position="60"/>
    </location>
</feature>
<evidence type="ECO:0000256" key="5">
    <source>
        <dbReference type="ARBA" id="ARBA00022692"/>
    </source>
</evidence>
<feature type="transmembrane region" description="Helical" evidence="10">
    <location>
        <begin position="345"/>
        <end position="363"/>
    </location>
</feature>
<dbReference type="PANTHER" id="PTHR43298:SF2">
    <property type="entry name" value="FMN_FAD EXPORTER YEEO-RELATED"/>
    <property type="match status" value="1"/>
</dbReference>
<evidence type="ECO:0000256" key="9">
    <source>
        <dbReference type="ARBA" id="ARBA00031636"/>
    </source>
</evidence>
<feature type="transmembrane region" description="Helical" evidence="10">
    <location>
        <begin position="239"/>
        <end position="261"/>
    </location>
</feature>
<evidence type="ECO:0000256" key="7">
    <source>
        <dbReference type="ARBA" id="ARBA00023065"/>
    </source>
</evidence>
<dbReference type="OrthoDB" id="62420at2"/>
<dbReference type="GO" id="GO:0005886">
    <property type="term" value="C:plasma membrane"/>
    <property type="evidence" value="ECO:0007669"/>
    <property type="project" value="UniProtKB-SubCell"/>
</dbReference>
<evidence type="ECO:0000256" key="6">
    <source>
        <dbReference type="ARBA" id="ARBA00022989"/>
    </source>
</evidence>
<sequence length="434" mass="47665">MNKKILHLAIPAALTNLLDTLQLLIDILMVGRISPEAVGAVGLSGQLIILIYSFISIFYIGTNVLVSRFYGEKKPEEAGKAVSGLLIISVLFSLPFFIYTYEFSGSYFSLMGAERSVINLGTDYTSILSLSIPFLFIGAVLYSSIVASGDTKTPLIISLFTNLLNTFLNYCLIFGNFGFPRLEVEGAAIATTISYILEVLIYFFIFLSGKTGIKPELSLSFHYVLKALKVGIPAGIEKFVSFGSFLIFVKIVTGFGTYVLAGYQIGLRIEGLAFMPGFGFATAAMVLVGQYMGAKEPEKAEKSVIQTVKLAGLFMGIVGVFFIVFPEFFVSLFTDNIKTIREGSLYLRIVGVSQIPLAVDFVLNGALKGAGATKVTLIINSLSFWIFRIIPAYISAKIFNDILIVYIVMTIETFIKGFILWTVFKSGFWKKIKI</sequence>